<feature type="region of interest" description="Disordered" evidence="2">
    <location>
        <begin position="119"/>
        <end position="175"/>
    </location>
</feature>
<feature type="coiled-coil region" evidence="1">
    <location>
        <begin position="334"/>
        <end position="435"/>
    </location>
</feature>
<keyword evidence="1" id="KW-0175">Coiled coil</keyword>
<reference evidence="3 4" key="1">
    <citation type="submission" date="2017-10" db="EMBL/GenBank/DDBJ databases">
        <title>A novel species of cold-tolerant Malassezia isolated from bats.</title>
        <authorList>
            <person name="Lorch J.M."/>
            <person name="Palmer J.M."/>
            <person name="Vanderwolf K.J."/>
            <person name="Schmidt K.Z."/>
            <person name="Verant M.L."/>
            <person name="Weller T.J."/>
            <person name="Blehert D.S."/>
        </authorList>
    </citation>
    <scope>NUCLEOTIDE SEQUENCE [LARGE SCALE GENOMIC DNA]</scope>
    <source>
        <strain evidence="3 4">NWHC:44797-103</strain>
    </source>
</reference>
<dbReference type="STRING" id="2020962.A0A2N1JFM1"/>
<protein>
    <submittedName>
        <fullName evidence="3">Uncharacterized protein</fullName>
    </submittedName>
</protein>
<evidence type="ECO:0000256" key="1">
    <source>
        <dbReference type="SAM" id="Coils"/>
    </source>
</evidence>
<feature type="compositionally biased region" description="Basic and acidic residues" evidence="2">
    <location>
        <begin position="507"/>
        <end position="518"/>
    </location>
</feature>
<gene>
    <name evidence="3" type="ORF">MVES_000430</name>
</gene>
<feature type="compositionally biased region" description="Basic and acidic residues" evidence="2">
    <location>
        <begin position="119"/>
        <end position="128"/>
    </location>
</feature>
<feature type="region of interest" description="Disordered" evidence="2">
    <location>
        <begin position="491"/>
        <end position="530"/>
    </location>
</feature>
<dbReference type="OrthoDB" id="10255630at2759"/>
<organism evidence="3 4">
    <name type="scientific">Malassezia vespertilionis</name>
    <dbReference type="NCBI Taxonomy" id="2020962"/>
    <lineage>
        <taxon>Eukaryota</taxon>
        <taxon>Fungi</taxon>
        <taxon>Dikarya</taxon>
        <taxon>Basidiomycota</taxon>
        <taxon>Ustilaginomycotina</taxon>
        <taxon>Malasseziomycetes</taxon>
        <taxon>Malasseziales</taxon>
        <taxon>Malasseziaceae</taxon>
        <taxon>Malassezia</taxon>
    </lineage>
</organism>
<accession>A0A2N1JFM1</accession>
<feature type="compositionally biased region" description="Acidic residues" evidence="2">
    <location>
        <begin position="160"/>
        <end position="172"/>
    </location>
</feature>
<feature type="region of interest" description="Disordered" evidence="2">
    <location>
        <begin position="191"/>
        <end position="222"/>
    </location>
</feature>
<keyword evidence="4" id="KW-1185">Reference proteome</keyword>
<proteinExistence type="predicted"/>
<sequence>MWASLEAEEGARAVGQGDFHTSMWLHGANAPGAVDVFEDPFPVRADDNSAYAQLGAAEQGSYDPFASDTYDAHGTNAPDEEYADHLFGSAGAQQKPLFNTEQPLHEHTADLSLHAMEFEQSREGDRSQDTTIVTPLDEVGEVYTSNPEDAAAYDAHSEQEQESETVPDDLFGEDASANTDAQQDVFGAPHTDAANVYSPAPESAGPESEAVPDDLFGPNDYAFFGESRDAKDAYAAEAPCAPDAPADTLFYSGLPAQAPDAEPADAAAYTADGLFGPTAAAKRDDDMLEPASAAPAQLSRETQPMFFSNQVILDSPAQDECFSLGADDYAPEQWQETTQRLALLEKEREQLLSNANDATVRARELQNTVDQLQRALSHTTSGQHRLQQELADAQTEMRAQAEAQRLERDSMRAELATLRELRARLEQQLATETAKTQARILELESELSQKSDALVGRRTISNPVQPALGRAHRRSATSAFVSAPRLSTLAERESLPVSPRPRLPAQEPRKPSHLREDISPAQRHQRRQSLQMLRARMDDAEASQAAATQAQLPTSTLSIVQGGDAAVPAMQDANSTPAPKRNQPNQFSNDALLFCSSCQGDLIIV</sequence>
<dbReference type="Proteomes" id="UP000232875">
    <property type="component" value="Unassembled WGS sequence"/>
</dbReference>
<evidence type="ECO:0000313" key="3">
    <source>
        <dbReference type="EMBL" id="PKI85374.1"/>
    </source>
</evidence>
<dbReference type="EMBL" id="KZ454987">
    <property type="protein sequence ID" value="PKI85374.1"/>
    <property type="molecule type" value="Genomic_DNA"/>
</dbReference>
<evidence type="ECO:0000313" key="4">
    <source>
        <dbReference type="Proteomes" id="UP000232875"/>
    </source>
</evidence>
<dbReference type="AlphaFoldDB" id="A0A2N1JFM1"/>
<name>A0A2N1JFM1_9BASI</name>
<evidence type="ECO:0000256" key="2">
    <source>
        <dbReference type="SAM" id="MobiDB-lite"/>
    </source>
</evidence>